<name>G2ZPY0_9RALS</name>
<organism evidence="1">
    <name type="scientific">blood disease bacterium R229</name>
    <dbReference type="NCBI Taxonomy" id="741978"/>
    <lineage>
        <taxon>Bacteria</taxon>
        <taxon>Pseudomonadati</taxon>
        <taxon>Pseudomonadota</taxon>
        <taxon>Betaproteobacteria</taxon>
        <taxon>Burkholderiales</taxon>
        <taxon>Burkholderiaceae</taxon>
        <taxon>Ralstonia</taxon>
        <taxon>Ralstonia solanacearum species complex</taxon>
    </lineage>
</organism>
<accession>G2ZPY0</accession>
<dbReference type="EMBL" id="FR854068">
    <property type="protein sequence ID" value="CCA81095.1"/>
    <property type="molecule type" value="Genomic_DNA"/>
</dbReference>
<evidence type="ECO:0000313" key="1">
    <source>
        <dbReference type="EMBL" id="CCA81095.1"/>
    </source>
</evidence>
<dbReference type="AlphaFoldDB" id="G2ZPY0"/>
<proteinExistence type="predicted"/>
<reference evidence="1" key="2">
    <citation type="submission" date="2011-04" db="EMBL/GenBank/DDBJ databases">
        <authorList>
            <person name="Genoscope - CEA"/>
        </authorList>
    </citation>
    <scope>NUCLEOTIDE SEQUENCE</scope>
    <source>
        <strain evidence="1">R229</strain>
    </source>
</reference>
<reference evidence="1" key="1">
    <citation type="journal article" date="2011" name="PLoS ONE">
        <title>Ralstonia syzygii, the Blood Disease Bacterium and some Asian R. solanacearum strains form a single genomic species despite divergent lifestyles.</title>
        <authorList>
            <person name="Remenant B."/>
            <person name="de Cambiaire J.C."/>
            <person name="Cellier G."/>
            <person name="Jacobs J.M."/>
            <person name="Mangenot S."/>
            <person name="Barbe V."/>
            <person name="Lajus A."/>
            <person name="Vallenet D."/>
            <person name="Medigue C."/>
            <person name="Fegan M."/>
            <person name="Allen C."/>
            <person name="Prior P."/>
        </authorList>
    </citation>
    <scope>NUCLEOTIDE SEQUENCE</scope>
    <source>
        <strain evidence="1">R229</strain>
    </source>
</reference>
<protein>
    <submittedName>
        <fullName evidence="1">Uncharacterized protein</fullName>
    </submittedName>
</protein>
<gene>
    <name evidence="1" type="ORF">BDB_120142</name>
</gene>
<sequence>MLLAAALVARVLHQPLPVVKAMPLPELFTWAKIAAEMDGKAFE</sequence>